<accession>A0A916S689</accession>
<dbReference type="InterPro" id="IPR003825">
    <property type="entry name" value="Colicin-V_CvpA"/>
</dbReference>
<evidence type="ECO:0000256" key="4">
    <source>
        <dbReference type="ARBA" id="ARBA00023136"/>
    </source>
</evidence>
<keyword evidence="4 5" id="KW-0472">Membrane</keyword>
<organism evidence="6 7">
    <name type="scientific">Ornithinibacillus halotolerans</name>
    <dbReference type="NCBI Taxonomy" id="1274357"/>
    <lineage>
        <taxon>Bacteria</taxon>
        <taxon>Bacillati</taxon>
        <taxon>Bacillota</taxon>
        <taxon>Bacilli</taxon>
        <taxon>Bacillales</taxon>
        <taxon>Bacillaceae</taxon>
        <taxon>Ornithinibacillus</taxon>
    </lineage>
</organism>
<comment type="subcellular location">
    <subcellularLocation>
        <location evidence="1">Membrane</location>
        <topology evidence="1">Multi-pass membrane protein</topology>
    </subcellularLocation>
</comment>
<dbReference type="AlphaFoldDB" id="A0A916S689"/>
<evidence type="ECO:0000256" key="5">
    <source>
        <dbReference type="SAM" id="Phobius"/>
    </source>
</evidence>
<dbReference type="RefSeq" id="WP_188385641.1">
    <property type="nucleotide sequence ID" value="NZ_BMEY01000019.1"/>
</dbReference>
<feature type="transmembrane region" description="Helical" evidence="5">
    <location>
        <begin position="77"/>
        <end position="97"/>
    </location>
</feature>
<feature type="transmembrane region" description="Helical" evidence="5">
    <location>
        <begin position="117"/>
        <end position="140"/>
    </location>
</feature>
<dbReference type="PANTHER" id="PTHR37306:SF1">
    <property type="entry name" value="COLICIN V PRODUCTION PROTEIN"/>
    <property type="match status" value="1"/>
</dbReference>
<dbReference type="Pfam" id="PF02674">
    <property type="entry name" value="Colicin_V"/>
    <property type="match status" value="1"/>
</dbReference>
<evidence type="ECO:0000313" key="7">
    <source>
        <dbReference type="Proteomes" id="UP000613512"/>
    </source>
</evidence>
<dbReference type="Proteomes" id="UP000613512">
    <property type="component" value="Unassembled WGS sequence"/>
</dbReference>
<evidence type="ECO:0000256" key="3">
    <source>
        <dbReference type="ARBA" id="ARBA00022989"/>
    </source>
</evidence>
<keyword evidence="3 5" id="KW-1133">Transmembrane helix</keyword>
<reference evidence="6" key="1">
    <citation type="journal article" date="2014" name="Int. J. Syst. Evol. Microbiol.">
        <title>Complete genome sequence of Corynebacterium casei LMG S-19264T (=DSM 44701T), isolated from a smear-ripened cheese.</title>
        <authorList>
            <consortium name="US DOE Joint Genome Institute (JGI-PGF)"/>
            <person name="Walter F."/>
            <person name="Albersmeier A."/>
            <person name="Kalinowski J."/>
            <person name="Ruckert C."/>
        </authorList>
    </citation>
    <scope>NUCLEOTIDE SEQUENCE</scope>
    <source>
        <strain evidence="6">CGMCC 1.12408</strain>
    </source>
</reference>
<feature type="transmembrane region" description="Helical" evidence="5">
    <location>
        <begin position="29"/>
        <end position="46"/>
    </location>
</feature>
<sequence>MVNLILISLLLFGFLVGLKRGLILQAVHLIGFIVAFIVAALFYDDLSKHFGLLIPYPELKNDSLWADFLQAMPLETAFYNAISFALIFFIVKFGLQIFASMIDVIASLPILNSINKILGAILGFLEVYLIIFVILFIIALTPIEAVQQYINNSSVALFIVENTPYFSDKIKDLWSTHIVTMMNL</sequence>
<keyword evidence="2 5" id="KW-0812">Transmembrane</keyword>
<dbReference type="GO" id="GO:0016020">
    <property type="term" value="C:membrane"/>
    <property type="evidence" value="ECO:0007669"/>
    <property type="project" value="UniProtKB-SubCell"/>
</dbReference>
<dbReference type="EMBL" id="BMEY01000019">
    <property type="protein sequence ID" value="GGA86258.1"/>
    <property type="molecule type" value="Genomic_DNA"/>
</dbReference>
<evidence type="ECO:0000256" key="1">
    <source>
        <dbReference type="ARBA" id="ARBA00004141"/>
    </source>
</evidence>
<proteinExistence type="predicted"/>
<dbReference type="GO" id="GO:0009403">
    <property type="term" value="P:toxin biosynthetic process"/>
    <property type="evidence" value="ECO:0007669"/>
    <property type="project" value="InterPro"/>
</dbReference>
<evidence type="ECO:0000313" key="6">
    <source>
        <dbReference type="EMBL" id="GGA86258.1"/>
    </source>
</evidence>
<protein>
    <submittedName>
        <fullName evidence="6">Transmembrane protein YshB</fullName>
    </submittedName>
</protein>
<evidence type="ECO:0000256" key="2">
    <source>
        <dbReference type="ARBA" id="ARBA00022692"/>
    </source>
</evidence>
<gene>
    <name evidence="6" type="primary">yshB</name>
    <name evidence="6" type="ORF">GCM10008025_31520</name>
</gene>
<name>A0A916S689_9BACI</name>
<keyword evidence="7" id="KW-1185">Reference proteome</keyword>
<comment type="caution">
    <text evidence="6">The sequence shown here is derived from an EMBL/GenBank/DDBJ whole genome shotgun (WGS) entry which is preliminary data.</text>
</comment>
<dbReference type="PANTHER" id="PTHR37306">
    <property type="entry name" value="COLICIN V PRODUCTION PROTEIN"/>
    <property type="match status" value="1"/>
</dbReference>
<reference evidence="6" key="2">
    <citation type="submission" date="2020-09" db="EMBL/GenBank/DDBJ databases">
        <authorList>
            <person name="Sun Q."/>
            <person name="Zhou Y."/>
        </authorList>
    </citation>
    <scope>NUCLEOTIDE SEQUENCE</scope>
    <source>
        <strain evidence="6">CGMCC 1.12408</strain>
    </source>
</reference>